<sequence length="206" mass="23053">MMGNLNVGAINQQLSSLTLPTLEVHTDGNGSVGNATAPIAVEFGNVKFSEDEKKKIVANMLLSEVVLTDPKRVKRILNNRAYVAKSKENKMKYIAELERKVHVLQNETARLHAQVIVMQRNNDGLVSHNNELKIRLQAMDQQAQWKDALTERLTAQVQHLKVVAGEISSDHNVATGSLQPLSSYMDQLHQLLTLRQPSQTQQDQQQ</sequence>
<dbReference type="InterPro" id="IPR046347">
    <property type="entry name" value="bZIP_sf"/>
</dbReference>
<dbReference type="CDD" id="cd14703">
    <property type="entry name" value="bZIP_plant_RF2"/>
    <property type="match status" value="1"/>
</dbReference>
<evidence type="ECO:0000313" key="8">
    <source>
        <dbReference type="EnsemblPlants" id="OB04G12410.1"/>
    </source>
</evidence>
<feature type="coiled-coil region" evidence="6">
    <location>
        <begin position="87"/>
        <end position="114"/>
    </location>
</feature>
<organism evidence="8">
    <name type="scientific">Oryza brachyantha</name>
    <name type="common">malo sina</name>
    <dbReference type="NCBI Taxonomy" id="4533"/>
    <lineage>
        <taxon>Eukaryota</taxon>
        <taxon>Viridiplantae</taxon>
        <taxon>Streptophyta</taxon>
        <taxon>Embryophyta</taxon>
        <taxon>Tracheophyta</taxon>
        <taxon>Spermatophyta</taxon>
        <taxon>Magnoliopsida</taxon>
        <taxon>Liliopsida</taxon>
        <taxon>Poales</taxon>
        <taxon>Poaceae</taxon>
        <taxon>BOP clade</taxon>
        <taxon>Oryzoideae</taxon>
        <taxon>Oryzeae</taxon>
        <taxon>Oryzinae</taxon>
        <taxon>Oryza</taxon>
    </lineage>
</organism>
<reference evidence="8" key="1">
    <citation type="journal article" date="2013" name="Nat. Commun.">
        <title>Whole-genome sequencing of Oryza brachyantha reveals mechanisms underlying Oryza genome evolution.</title>
        <authorList>
            <person name="Chen J."/>
            <person name="Huang Q."/>
            <person name="Gao D."/>
            <person name="Wang J."/>
            <person name="Lang Y."/>
            <person name="Liu T."/>
            <person name="Li B."/>
            <person name="Bai Z."/>
            <person name="Luis Goicoechea J."/>
            <person name="Liang C."/>
            <person name="Chen C."/>
            <person name="Zhang W."/>
            <person name="Sun S."/>
            <person name="Liao Y."/>
            <person name="Zhang X."/>
            <person name="Yang L."/>
            <person name="Song C."/>
            <person name="Wang M."/>
            <person name="Shi J."/>
            <person name="Liu G."/>
            <person name="Liu J."/>
            <person name="Zhou H."/>
            <person name="Zhou W."/>
            <person name="Yu Q."/>
            <person name="An N."/>
            <person name="Chen Y."/>
            <person name="Cai Q."/>
            <person name="Wang B."/>
            <person name="Liu B."/>
            <person name="Min J."/>
            <person name="Huang Y."/>
            <person name="Wu H."/>
            <person name="Li Z."/>
            <person name="Zhang Y."/>
            <person name="Yin Y."/>
            <person name="Song W."/>
            <person name="Jiang J."/>
            <person name="Jackson S.A."/>
            <person name="Wing R.A."/>
            <person name="Wang J."/>
            <person name="Chen M."/>
        </authorList>
    </citation>
    <scope>NUCLEOTIDE SEQUENCE [LARGE SCALE GENOMIC DNA]</scope>
    <source>
        <strain evidence="8">cv. IRGC 101232</strain>
    </source>
</reference>
<keyword evidence="4" id="KW-0804">Transcription</keyword>
<evidence type="ECO:0000256" key="1">
    <source>
        <dbReference type="ARBA" id="ARBA00004123"/>
    </source>
</evidence>
<dbReference type="InterPro" id="IPR004827">
    <property type="entry name" value="bZIP"/>
</dbReference>
<keyword evidence="5" id="KW-0539">Nucleus</keyword>
<name>J3LVR6_ORYBR</name>
<dbReference type="GO" id="GO:0003677">
    <property type="term" value="F:DNA binding"/>
    <property type="evidence" value="ECO:0007669"/>
    <property type="project" value="UniProtKB-KW"/>
</dbReference>
<keyword evidence="2" id="KW-0805">Transcription regulation</keyword>
<evidence type="ECO:0000256" key="6">
    <source>
        <dbReference type="SAM" id="Coils"/>
    </source>
</evidence>
<protein>
    <recommendedName>
        <fullName evidence="7">BZIP domain-containing protein</fullName>
    </recommendedName>
</protein>
<dbReference type="PANTHER" id="PTHR13690:SF80">
    <property type="entry name" value="BZIP TRANSCRIPTION FACTOR FAMILY PROTEIN-RELATED"/>
    <property type="match status" value="1"/>
</dbReference>
<dbReference type="InterPro" id="IPR044759">
    <property type="entry name" value="bZIP_RF2"/>
</dbReference>
<dbReference type="OMA" id="GSTSHHC"/>
<dbReference type="STRING" id="4533.J3LVR6"/>
<accession>J3LVR6</accession>
<proteinExistence type="predicted"/>
<dbReference type="Proteomes" id="UP000006038">
    <property type="component" value="Chromosome 4"/>
</dbReference>
<dbReference type="PROSITE" id="PS50217">
    <property type="entry name" value="BZIP"/>
    <property type="match status" value="1"/>
</dbReference>
<dbReference type="EnsemblPlants" id="OB04G12410.1">
    <property type="protein sequence ID" value="OB04G12410.1"/>
    <property type="gene ID" value="OB04G12410"/>
</dbReference>
<keyword evidence="3" id="KW-0238">DNA-binding</keyword>
<dbReference type="Gramene" id="OB04G12410.1">
    <property type="protein sequence ID" value="OB04G12410.1"/>
    <property type="gene ID" value="OB04G12410"/>
</dbReference>
<keyword evidence="9" id="KW-1185">Reference proteome</keyword>
<feature type="domain" description="BZIP" evidence="7">
    <location>
        <begin position="69"/>
        <end position="132"/>
    </location>
</feature>
<dbReference type="GO" id="GO:0003700">
    <property type="term" value="F:DNA-binding transcription factor activity"/>
    <property type="evidence" value="ECO:0007669"/>
    <property type="project" value="InterPro"/>
</dbReference>
<evidence type="ECO:0000313" key="9">
    <source>
        <dbReference type="Proteomes" id="UP000006038"/>
    </source>
</evidence>
<dbReference type="AlphaFoldDB" id="J3LVR6"/>
<evidence type="ECO:0000259" key="7">
    <source>
        <dbReference type="PROSITE" id="PS50217"/>
    </source>
</evidence>
<dbReference type="SUPFAM" id="SSF57959">
    <property type="entry name" value="Leucine zipper domain"/>
    <property type="match status" value="1"/>
</dbReference>
<dbReference type="GO" id="GO:0005634">
    <property type="term" value="C:nucleus"/>
    <property type="evidence" value="ECO:0007669"/>
    <property type="project" value="UniProtKB-SubCell"/>
</dbReference>
<dbReference type="HOGENOM" id="CLU_026205_4_0_1"/>
<dbReference type="SMART" id="SM00338">
    <property type="entry name" value="BRLZ"/>
    <property type="match status" value="1"/>
</dbReference>
<evidence type="ECO:0000256" key="2">
    <source>
        <dbReference type="ARBA" id="ARBA00023015"/>
    </source>
</evidence>
<keyword evidence="6" id="KW-0175">Coiled coil</keyword>
<dbReference type="eggNOG" id="ENOG502QRIA">
    <property type="taxonomic scope" value="Eukaryota"/>
</dbReference>
<dbReference type="PANTHER" id="PTHR13690">
    <property type="entry name" value="TRANSCRIPTION FACTOR POSF21-RELATED"/>
    <property type="match status" value="1"/>
</dbReference>
<dbReference type="Gene3D" id="1.20.5.170">
    <property type="match status" value="1"/>
</dbReference>
<evidence type="ECO:0000256" key="5">
    <source>
        <dbReference type="ARBA" id="ARBA00023242"/>
    </source>
</evidence>
<comment type="subcellular location">
    <subcellularLocation>
        <location evidence="1">Nucleus</location>
    </subcellularLocation>
</comment>
<evidence type="ECO:0000256" key="4">
    <source>
        <dbReference type="ARBA" id="ARBA00023163"/>
    </source>
</evidence>
<evidence type="ECO:0000256" key="3">
    <source>
        <dbReference type="ARBA" id="ARBA00023125"/>
    </source>
</evidence>
<dbReference type="Pfam" id="PF07716">
    <property type="entry name" value="bZIP_2"/>
    <property type="match status" value="1"/>
</dbReference>
<reference evidence="8" key="2">
    <citation type="submission" date="2013-04" db="UniProtKB">
        <authorList>
            <consortium name="EnsemblPlants"/>
        </authorList>
    </citation>
    <scope>IDENTIFICATION</scope>
</reference>